<accession>B0WFG7</accession>
<sequence length="97" mass="10441">MATRFWLLRTLGGNLCTCVTLSIGCHPVSLLPEAIGVPDVEGGGLRQRMLLMTRVHLNRAPPAEQDEALSSAANAVPSIQNEKFSLARSGTQMRSHS</sequence>
<keyword evidence="4" id="KW-1185">Reference proteome</keyword>
<feature type="signal peptide" evidence="1">
    <location>
        <begin position="1"/>
        <end position="16"/>
    </location>
</feature>
<dbReference type="Proteomes" id="UP000002320">
    <property type="component" value="Unassembled WGS sequence"/>
</dbReference>
<name>B0WFG7_CULQU</name>
<dbReference type="HOGENOM" id="CLU_2348710_0_0_1"/>
<keyword evidence="1" id="KW-0732">Signal</keyword>
<dbReference type="KEGG" id="cqu:CpipJ_CPIJ006037"/>
<evidence type="ECO:0000313" key="4">
    <source>
        <dbReference type="Proteomes" id="UP000002320"/>
    </source>
</evidence>
<reference evidence="3" key="2">
    <citation type="submission" date="2021-02" db="UniProtKB">
        <authorList>
            <consortium name="EnsemblMetazoa"/>
        </authorList>
    </citation>
    <scope>IDENTIFICATION</scope>
    <source>
        <strain evidence="3">JHB</strain>
    </source>
</reference>
<dbReference type="InParanoid" id="B0WFG7"/>
<feature type="chain" id="PRO_5014566695" description="Secreted protein" evidence="1">
    <location>
        <begin position="17"/>
        <end position="97"/>
    </location>
</feature>
<reference evidence="2" key="1">
    <citation type="submission" date="2007-03" db="EMBL/GenBank/DDBJ databases">
        <title>Annotation of Culex pipiens quinquefasciatus.</title>
        <authorList>
            <consortium name="The Broad Institute Genome Sequencing Platform"/>
            <person name="Atkinson P.W."/>
            <person name="Hemingway J."/>
            <person name="Christensen B.M."/>
            <person name="Higgs S."/>
            <person name="Kodira C."/>
            <person name="Hannick L."/>
            <person name="Megy K."/>
            <person name="O'Leary S."/>
            <person name="Pearson M."/>
            <person name="Haas B.J."/>
            <person name="Mauceli E."/>
            <person name="Wortman J.R."/>
            <person name="Lee N.H."/>
            <person name="Guigo R."/>
            <person name="Stanke M."/>
            <person name="Alvarado L."/>
            <person name="Amedeo P."/>
            <person name="Antoine C.H."/>
            <person name="Arensburger P."/>
            <person name="Bidwell S.L."/>
            <person name="Crawford M."/>
            <person name="Camaro F."/>
            <person name="Devon K."/>
            <person name="Engels R."/>
            <person name="Hammond M."/>
            <person name="Howarth C."/>
            <person name="Koehrsen M."/>
            <person name="Lawson D."/>
            <person name="Montgomery P."/>
            <person name="Nene V."/>
            <person name="Nusbaum C."/>
            <person name="Puiu D."/>
            <person name="Romero-Severson J."/>
            <person name="Severson D.W."/>
            <person name="Shumway M."/>
            <person name="Sisk P."/>
            <person name="Stolte C."/>
            <person name="Zeng Q."/>
            <person name="Eisenstadt E."/>
            <person name="Fraser-Liggett C."/>
            <person name="Strausberg R."/>
            <person name="Galagan J."/>
            <person name="Birren B."/>
            <person name="Collins F.H."/>
        </authorList>
    </citation>
    <scope>NUCLEOTIDE SEQUENCE [LARGE SCALE GENOMIC DNA]</scope>
    <source>
        <strain evidence="2">JHB</strain>
    </source>
</reference>
<evidence type="ECO:0000313" key="3">
    <source>
        <dbReference type="EnsemblMetazoa" id="CPIJ006037-PA"/>
    </source>
</evidence>
<gene>
    <name evidence="3" type="primary">6037550</name>
    <name evidence="2" type="ORF">CpipJ_CPIJ006037</name>
</gene>
<dbReference type="AlphaFoldDB" id="B0WFG7"/>
<proteinExistence type="predicted"/>
<dbReference type="PROSITE" id="PS51257">
    <property type="entry name" value="PROKAR_LIPOPROTEIN"/>
    <property type="match status" value="1"/>
</dbReference>
<evidence type="ECO:0000313" key="2">
    <source>
        <dbReference type="EMBL" id="EDS26235.1"/>
    </source>
</evidence>
<organism>
    <name type="scientific">Culex quinquefasciatus</name>
    <name type="common">Southern house mosquito</name>
    <name type="synonym">Culex pungens</name>
    <dbReference type="NCBI Taxonomy" id="7176"/>
    <lineage>
        <taxon>Eukaryota</taxon>
        <taxon>Metazoa</taxon>
        <taxon>Ecdysozoa</taxon>
        <taxon>Arthropoda</taxon>
        <taxon>Hexapoda</taxon>
        <taxon>Insecta</taxon>
        <taxon>Pterygota</taxon>
        <taxon>Neoptera</taxon>
        <taxon>Endopterygota</taxon>
        <taxon>Diptera</taxon>
        <taxon>Nematocera</taxon>
        <taxon>Culicoidea</taxon>
        <taxon>Culicidae</taxon>
        <taxon>Culicinae</taxon>
        <taxon>Culicini</taxon>
        <taxon>Culex</taxon>
        <taxon>Culex</taxon>
    </lineage>
</organism>
<evidence type="ECO:0000256" key="1">
    <source>
        <dbReference type="SAM" id="SignalP"/>
    </source>
</evidence>
<protein>
    <recommendedName>
        <fullName evidence="5">Secreted protein</fullName>
    </recommendedName>
</protein>
<dbReference type="EMBL" id="DS231918">
    <property type="protein sequence ID" value="EDS26235.1"/>
    <property type="molecule type" value="Genomic_DNA"/>
</dbReference>
<evidence type="ECO:0008006" key="5">
    <source>
        <dbReference type="Google" id="ProtNLM"/>
    </source>
</evidence>
<dbReference type="EnsemblMetazoa" id="CPIJ006037-RA">
    <property type="protein sequence ID" value="CPIJ006037-PA"/>
    <property type="gene ID" value="CPIJ006037"/>
</dbReference>
<dbReference type="VEuPathDB" id="VectorBase:CPIJ006037"/>